<feature type="domain" description="Multidrug resistance protein MdtA-like C-terminal permuted SH3" evidence="3">
    <location>
        <begin position="101"/>
        <end position="155"/>
    </location>
</feature>
<comment type="similarity">
    <text evidence="1">Belongs to the membrane fusion protein (MFP) (TC 8.A.1) family.</text>
</comment>
<organism evidence="4 5">
    <name type="scientific">Pseudomonas matsuisoli</name>
    <dbReference type="NCBI Taxonomy" id="1515666"/>
    <lineage>
        <taxon>Bacteria</taxon>
        <taxon>Pseudomonadati</taxon>
        <taxon>Pseudomonadota</taxon>
        <taxon>Gammaproteobacteria</taxon>
        <taxon>Pseudomonadales</taxon>
        <taxon>Pseudomonadaceae</taxon>
        <taxon>Pseudomonas</taxon>
    </lineage>
</organism>
<reference evidence="4" key="1">
    <citation type="journal article" date="2014" name="Int. J. Syst. Evol. Microbiol.">
        <title>Complete genome sequence of Corynebacterium casei LMG S-19264T (=DSM 44701T), isolated from a smear-ripened cheese.</title>
        <authorList>
            <consortium name="US DOE Joint Genome Institute (JGI-PGF)"/>
            <person name="Walter F."/>
            <person name="Albersmeier A."/>
            <person name="Kalinowski J."/>
            <person name="Ruckert C."/>
        </authorList>
    </citation>
    <scope>NUCLEOTIDE SEQUENCE</scope>
    <source>
        <strain evidence="4">JCM 30078</strain>
    </source>
</reference>
<dbReference type="InterPro" id="IPR058627">
    <property type="entry name" value="MdtA-like_C"/>
</dbReference>
<dbReference type="AlphaFoldDB" id="A0A917PX09"/>
<proteinExistence type="inferred from homology"/>
<dbReference type="Proteomes" id="UP000635983">
    <property type="component" value="Unassembled WGS sequence"/>
</dbReference>
<dbReference type="InterPro" id="IPR006143">
    <property type="entry name" value="RND_pump_MFP"/>
</dbReference>
<accession>A0A917PX09</accession>
<evidence type="ECO:0008006" key="6">
    <source>
        <dbReference type="Google" id="ProtNLM"/>
    </source>
</evidence>
<dbReference type="PANTHER" id="PTHR30469">
    <property type="entry name" value="MULTIDRUG RESISTANCE PROTEIN MDTA"/>
    <property type="match status" value="1"/>
</dbReference>
<feature type="domain" description="CusB-like beta-barrel" evidence="2">
    <location>
        <begin position="22"/>
        <end position="91"/>
    </location>
</feature>
<dbReference type="Gene3D" id="2.40.420.20">
    <property type="match status" value="1"/>
</dbReference>
<evidence type="ECO:0000259" key="2">
    <source>
        <dbReference type="Pfam" id="PF25954"/>
    </source>
</evidence>
<evidence type="ECO:0000313" key="4">
    <source>
        <dbReference type="EMBL" id="GGJ96175.1"/>
    </source>
</evidence>
<comment type="caution">
    <text evidence="4">The sequence shown here is derived from an EMBL/GenBank/DDBJ whole genome shotgun (WGS) entry which is preliminary data.</text>
</comment>
<dbReference type="Pfam" id="PF25954">
    <property type="entry name" value="Beta-barrel_RND_2"/>
    <property type="match status" value="1"/>
</dbReference>
<keyword evidence="5" id="KW-1185">Reference proteome</keyword>
<dbReference type="GO" id="GO:0015562">
    <property type="term" value="F:efflux transmembrane transporter activity"/>
    <property type="evidence" value="ECO:0007669"/>
    <property type="project" value="TreeGrafter"/>
</dbReference>
<dbReference type="InterPro" id="IPR058792">
    <property type="entry name" value="Beta-barrel_RND_2"/>
</dbReference>
<dbReference type="PANTHER" id="PTHR30469:SF15">
    <property type="entry name" value="HLYD FAMILY OF SECRETION PROTEINS"/>
    <property type="match status" value="1"/>
</dbReference>
<dbReference type="NCBIfam" id="TIGR01730">
    <property type="entry name" value="RND_mfp"/>
    <property type="match status" value="1"/>
</dbReference>
<evidence type="ECO:0000259" key="3">
    <source>
        <dbReference type="Pfam" id="PF25967"/>
    </source>
</evidence>
<dbReference type="GO" id="GO:1990281">
    <property type="term" value="C:efflux pump complex"/>
    <property type="evidence" value="ECO:0007669"/>
    <property type="project" value="TreeGrafter"/>
</dbReference>
<evidence type="ECO:0000256" key="1">
    <source>
        <dbReference type="ARBA" id="ARBA00009477"/>
    </source>
</evidence>
<dbReference type="Gene3D" id="2.40.30.170">
    <property type="match status" value="1"/>
</dbReference>
<evidence type="ECO:0000313" key="5">
    <source>
        <dbReference type="Proteomes" id="UP000635983"/>
    </source>
</evidence>
<dbReference type="EMBL" id="BMPO01000004">
    <property type="protein sequence ID" value="GGJ96175.1"/>
    <property type="molecule type" value="Genomic_DNA"/>
</dbReference>
<name>A0A917PX09_9PSED</name>
<sequence length="173" mass="19262">MVGAGQDVVTLARPDVREAVFDLPAYLVDKLRHEPEFTIESQLEPEVRTTGHIREVEPQADPATRTQRVRLTLDQTPEQFYLGTAITVMLSRPIDARTWLPSSAVQDQDGKLRVWVVDPEAKTVQPRDVEVLAREGDRVSVNGSLKPGERVVSAGVNFLKPGQKVRMDEGVQP</sequence>
<protein>
    <recommendedName>
        <fullName evidence="6">RND family efflux transporter, MFP subunit</fullName>
    </recommendedName>
</protein>
<gene>
    <name evidence="4" type="ORF">GCM10009304_22600</name>
</gene>
<reference evidence="4" key="2">
    <citation type="submission" date="2020-09" db="EMBL/GenBank/DDBJ databases">
        <authorList>
            <person name="Sun Q."/>
            <person name="Ohkuma M."/>
        </authorList>
    </citation>
    <scope>NUCLEOTIDE SEQUENCE</scope>
    <source>
        <strain evidence="4">JCM 30078</strain>
    </source>
</reference>
<dbReference type="Pfam" id="PF25967">
    <property type="entry name" value="RND-MFP_C"/>
    <property type="match status" value="1"/>
</dbReference>